<dbReference type="STRING" id="1349421.OI18_02505"/>
<dbReference type="EMBL" id="JSVC01000002">
    <property type="protein sequence ID" value="KIC96066.1"/>
    <property type="molecule type" value="Genomic_DNA"/>
</dbReference>
<accession>A0A0C1L982</accession>
<dbReference type="OrthoDB" id="676770at2"/>
<dbReference type="AlphaFoldDB" id="A0A0C1L982"/>
<organism evidence="1 2">
    <name type="scientific">Flavihumibacter solisilvae</name>
    <dbReference type="NCBI Taxonomy" id="1349421"/>
    <lineage>
        <taxon>Bacteria</taxon>
        <taxon>Pseudomonadati</taxon>
        <taxon>Bacteroidota</taxon>
        <taxon>Chitinophagia</taxon>
        <taxon>Chitinophagales</taxon>
        <taxon>Chitinophagaceae</taxon>
        <taxon>Flavihumibacter</taxon>
    </lineage>
</organism>
<sequence length="71" mass="8273">MKRFQQRAIVMVILVIASIIGAIKGEEAKQKWMFKILSKHDEKQSRAVRKMDQRNGKVLLDDIEMSAYHKS</sequence>
<dbReference type="Proteomes" id="UP000031408">
    <property type="component" value="Unassembled WGS sequence"/>
</dbReference>
<protein>
    <submittedName>
        <fullName evidence="1">Uncharacterized protein</fullName>
    </submittedName>
</protein>
<dbReference type="RefSeq" id="WP_039136850.1">
    <property type="nucleotide sequence ID" value="NZ_JSVC01000002.1"/>
</dbReference>
<proteinExistence type="predicted"/>
<reference evidence="1 2" key="1">
    <citation type="submission" date="2014-11" db="EMBL/GenBank/DDBJ databases">
        <title>Genome sequence of Flavihumibacter solisilvae 3-3.</title>
        <authorList>
            <person name="Zhou G."/>
            <person name="Li M."/>
            <person name="Wang G."/>
        </authorList>
    </citation>
    <scope>NUCLEOTIDE SEQUENCE [LARGE SCALE GENOMIC DNA]</scope>
    <source>
        <strain evidence="1 2">3-3</strain>
    </source>
</reference>
<comment type="caution">
    <text evidence="1">The sequence shown here is derived from an EMBL/GenBank/DDBJ whole genome shotgun (WGS) entry which is preliminary data.</text>
</comment>
<evidence type="ECO:0000313" key="1">
    <source>
        <dbReference type="EMBL" id="KIC96066.1"/>
    </source>
</evidence>
<keyword evidence="2" id="KW-1185">Reference proteome</keyword>
<name>A0A0C1L982_9BACT</name>
<gene>
    <name evidence="1" type="ORF">OI18_02505</name>
</gene>
<evidence type="ECO:0000313" key="2">
    <source>
        <dbReference type="Proteomes" id="UP000031408"/>
    </source>
</evidence>